<name>A0A2P6N2A7_9EUKA</name>
<dbReference type="AlphaFoldDB" id="A0A2P6N2A7"/>
<dbReference type="Proteomes" id="UP000241769">
    <property type="component" value="Unassembled WGS sequence"/>
</dbReference>
<dbReference type="OrthoDB" id="425619at2759"/>
<keyword evidence="2" id="KW-1185">Reference proteome</keyword>
<evidence type="ECO:0000313" key="1">
    <source>
        <dbReference type="EMBL" id="PRP78086.1"/>
    </source>
</evidence>
<organism evidence="1 2">
    <name type="scientific">Planoprotostelium fungivorum</name>
    <dbReference type="NCBI Taxonomy" id="1890364"/>
    <lineage>
        <taxon>Eukaryota</taxon>
        <taxon>Amoebozoa</taxon>
        <taxon>Evosea</taxon>
        <taxon>Variosea</taxon>
        <taxon>Cavosteliida</taxon>
        <taxon>Cavosteliaceae</taxon>
        <taxon>Planoprotostelium</taxon>
    </lineage>
</organism>
<proteinExistence type="predicted"/>
<reference evidence="1 2" key="1">
    <citation type="journal article" date="2018" name="Genome Biol. Evol.">
        <title>Multiple Roots of Fruiting Body Formation in Amoebozoa.</title>
        <authorList>
            <person name="Hillmann F."/>
            <person name="Forbes G."/>
            <person name="Novohradska S."/>
            <person name="Ferling I."/>
            <person name="Riege K."/>
            <person name="Groth M."/>
            <person name="Westermann M."/>
            <person name="Marz M."/>
            <person name="Spaller T."/>
            <person name="Winckler T."/>
            <person name="Schaap P."/>
            <person name="Glockner G."/>
        </authorList>
    </citation>
    <scope>NUCLEOTIDE SEQUENCE [LARGE SCALE GENOMIC DNA]</scope>
    <source>
        <strain evidence="1 2">Jena</strain>
    </source>
</reference>
<protein>
    <submittedName>
        <fullName evidence="1">Uncharacterized protein</fullName>
    </submittedName>
</protein>
<gene>
    <name evidence="1" type="ORF">PROFUN_13895</name>
</gene>
<comment type="caution">
    <text evidence="1">The sequence shown here is derived from an EMBL/GenBank/DDBJ whole genome shotgun (WGS) entry which is preliminary data.</text>
</comment>
<dbReference type="InParanoid" id="A0A2P6N2A7"/>
<accession>A0A2P6N2A7</accession>
<dbReference type="EMBL" id="MDYQ01000241">
    <property type="protein sequence ID" value="PRP78086.1"/>
    <property type="molecule type" value="Genomic_DNA"/>
</dbReference>
<evidence type="ECO:0000313" key="2">
    <source>
        <dbReference type="Proteomes" id="UP000241769"/>
    </source>
</evidence>
<sequence>MKDLMMFLSESLEYARDEMKKYADVHCCLLPSYKPGGGQGDVVPENIKSQRPKAKWSDKRIGPFVIVKEVIWGIMDLMVMYETSLLAEGL</sequence>